<name>A0A5P2B0X5_STRVZ</name>
<dbReference type="EMBL" id="CP029194">
    <property type="protein sequence ID" value="QES24134.1"/>
    <property type="molecule type" value="Genomic_DNA"/>
</dbReference>
<protein>
    <submittedName>
        <fullName evidence="2">Uncharacterized protein</fullName>
    </submittedName>
</protein>
<reference evidence="2 3" key="1">
    <citation type="submission" date="2018-05" db="EMBL/GenBank/DDBJ databases">
        <title>Streptomyces venezuelae.</title>
        <authorList>
            <person name="Kim W."/>
            <person name="Lee N."/>
            <person name="Cho B.-K."/>
        </authorList>
    </citation>
    <scope>NUCLEOTIDE SEQUENCE [LARGE SCALE GENOMIC DNA]</scope>
    <source>
        <strain evidence="2 3">ATCC 15068</strain>
    </source>
</reference>
<evidence type="ECO:0000256" key="1">
    <source>
        <dbReference type="SAM" id="MobiDB-lite"/>
    </source>
</evidence>
<dbReference type="AlphaFoldDB" id="A0A5P2B0X5"/>
<evidence type="ECO:0000313" key="3">
    <source>
        <dbReference type="Proteomes" id="UP000324106"/>
    </source>
</evidence>
<sequence>MSQEERDVRLGLTGLSDAERAARIQLLTERVTREAAAARAALRAKRAGRHTTQDPAPESD</sequence>
<evidence type="ECO:0000313" key="2">
    <source>
        <dbReference type="EMBL" id="QES24134.1"/>
    </source>
</evidence>
<gene>
    <name evidence="2" type="ORF">DEJ46_37685</name>
</gene>
<proteinExistence type="predicted"/>
<accession>A0A5P2B0X5</accession>
<dbReference type="Proteomes" id="UP000324106">
    <property type="component" value="Chromosome"/>
</dbReference>
<organism evidence="2 3">
    <name type="scientific">Streptomyces venezuelae</name>
    <dbReference type="NCBI Taxonomy" id="54571"/>
    <lineage>
        <taxon>Bacteria</taxon>
        <taxon>Bacillati</taxon>
        <taxon>Actinomycetota</taxon>
        <taxon>Actinomycetes</taxon>
        <taxon>Kitasatosporales</taxon>
        <taxon>Streptomycetaceae</taxon>
        <taxon>Streptomyces</taxon>
    </lineage>
</organism>
<feature type="region of interest" description="Disordered" evidence="1">
    <location>
        <begin position="38"/>
        <end position="60"/>
    </location>
</feature>